<keyword evidence="2" id="KW-0808">Transferase</keyword>
<dbReference type="InterPro" id="IPR004839">
    <property type="entry name" value="Aminotransferase_I/II_large"/>
</dbReference>
<dbReference type="PANTHER" id="PTHR42858:SF1">
    <property type="entry name" value="LD15494P"/>
    <property type="match status" value="1"/>
</dbReference>
<feature type="domain" description="Aminotransferase class I/classII large" evidence="1">
    <location>
        <begin position="41"/>
        <end position="414"/>
    </location>
</feature>
<dbReference type="GO" id="GO:0047536">
    <property type="term" value="F:2-aminoadipate transaminase activity"/>
    <property type="evidence" value="ECO:0007669"/>
    <property type="project" value="TreeGrafter"/>
</dbReference>
<dbReference type="AlphaFoldDB" id="A0A6A6G9Y0"/>
<keyword evidence="2" id="KW-0032">Aminotransferase</keyword>
<accession>A0A6A6G9Y0</accession>
<evidence type="ECO:0000259" key="1">
    <source>
        <dbReference type="Pfam" id="PF00155"/>
    </source>
</evidence>
<name>A0A6A6G9Y0_9PEZI</name>
<dbReference type="FunFam" id="3.40.640.10:FF:000080">
    <property type="entry name" value="Aminotransferase, putative"/>
    <property type="match status" value="1"/>
</dbReference>
<dbReference type="EMBL" id="ML992508">
    <property type="protein sequence ID" value="KAF2222566.1"/>
    <property type="molecule type" value="Genomic_DNA"/>
</dbReference>
<sequence>MPGQDSRRTIDLLKGYPNPSLLPAQAISDAARTILADKVVSTPALLYGADEGYLPFRQAIADWNTSFYGRKVTTDNVVISGGASQNLACVLQVFSDPLYTQNVWIVSPAYMLVFRIFQDHGFADKMKAVPEITDGLDIEWLQKQLEQCEQHLSQDPMSSKTLKPSRPYSKYYRHILYCVPTFSNPSSTITSLPRRQALVRLARQHDMLLISDDVYDHLQWPSRPAPSFAPLTRALLPRLTDIDAALDGGFLRPGADGFGNALSNGSFSKIVGPGVRCGWTDAAPKLAFGVSQAGSSRSGGCPSQLTSTFIMQLITSGWLGEHIEALQREYAKRYRILREALEREVLPLGGRIEEPGEYMGGYFIWIRLPDGVDGDALSVKCKEEEDVVVISGSLFEVPVEGRLRHGDHIRLCFAFEEVNVLEEGARRVGRALRGCLS</sequence>
<keyword evidence="3" id="KW-1185">Reference proteome</keyword>
<organism evidence="2 3">
    <name type="scientific">Elsinoe ampelina</name>
    <dbReference type="NCBI Taxonomy" id="302913"/>
    <lineage>
        <taxon>Eukaryota</taxon>
        <taxon>Fungi</taxon>
        <taxon>Dikarya</taxon>
        <taxon>Ascomycota</taxon>
        <taxon>Pezizomycotina</taxon>
        <taxon>Dothideomycetes</taxon>
        <taxon>Dothideomycetidae</taxon>
        <taxon>Myriangiales</taxon>
        <taxon>Elsinoaceae</taxon>
        <taxon>Elsinoe</taxon>
    </lineage>
</organism>
<protein>
    <submittedName>
        <fullName evidence="2">Putative aminotransferase</fullName>
    </submittedName>
</protein>
<dbReference type="SUPFAM" id="SSF53383">
    <property type="entry name" value="PLP-dependent transferases"/>
    <property type="match status" value="1"/>
</dbReference>
<dbReference type="CDD" id="cd00609">
    <property type="entry name" value="AAT_like"/>
    <property type="match status" value="1"/>
</dbReference>
<dbReference type="PANTHER" id="PTHR42858">
    <property type="entry name" value="AMINOTRANSFERASE"/>
    <property type="match status" value="1"/>
</dbReference>
<dbReference type="Gene3D" id="3.40.640.10">
    <property type="entry name" value="Type I PLP-dependent aspartate aminotransferase-like (Major domain)"/>
    <property type="match status" value="1"/>
</dbReference>
<proteinExistence type="predicted"/>
<dbReference type="InterPro" id="IPR015424">
    <property type="entry name" value="PyrdxlP-dep_Trfase"/>
</dbReference>
<dbReference type="InterPro" id="IPR015421">
    <property type="entry name" value="PyrdxlP-dep_Trfase_major"/>
</dbReference>
<evidence type="ECO:0000313" key="3">
    <source>
        <dbReference type="Proteomes" id="UP000799538"/>
    </source>
</evidence>
<dbReference type="Proteomes" id="UP000799538">
    <property type="component" value="Unassembled WGS sequence"/>
</dbReference>
<reference evidence="3" key="1">
    <citation type="journal article" date="2020" name="Stud. Mycol.">
        <title>101 Dothideomycetes genomes: A test case for predicting lifestyles and emergence of pathogens.</title>
        <authorList>
            <person name="Haridas S."/>
            <person name="Albert R."/>
            <person name="Binder M."/>
            <person name="Bloem J."/>
            <person name="LaButti K."/>
            <person name="Salamov A."/>
            <person name="Andreopoulos B."/>
            <person name="Baker S."/>
            <person name="Barry K."/>
            <person name="Bills G."/>
            <person name="Bluhm B."/>
            <person name="Cannon C."/>
            <person name="Castanera R."/>
            <person name="Culley D."/>
            <person name="Daum C."/>
            <person name="Ezra D."/>
            <person name="Gonzalez J."/>
            <person name="Henrissat B."/>
            <person name="Kuo A."/>
            <person name="Liang C."/>
            <person name="Lipzen A."/>
            <person name="Lutzoni F."/>
            <person name="Magnuson J."/>
            <person name="Mondo S."/>
            <person name="Nolan M."/>
            <person name="Ohm R."/>
            <person name="Pangilinan J."/>
            <person name="Park H.-J."/>
            <person name="Ramirez L."/>
            <person name="Alfaro M."/>
            <person name="Sun H."/>
            <person name="Tritt A."/>
            <person name="Yoshinaga Y."/>
            <person name="Zwiers L.-H."/>
            <person name="Turgeon B."/>
            <person name="Goodwin S."/>
            <person name="Spatafora J."/>
            <person name="Crous P."/>
            <person name="Grigoriev I."/>
        </authorList>
    </citation>
    <scope>NUCLEOTIDE SEQUENCE [LARGE SCALE GENOMIC DNA]</scope>
    <source>
        <strain evidence="3">CECT 20119</strain>
    </source>
</reference>
<evidence type="ECO:0000313" key="2">
    <source>
        <dbReference type="EMBL" id="KAF2222566.1"/>
    </source>
</evidence>
<dbReference type="OrthoDB" id="7042322at2759"/>
<dbReference type="Pfam" id="PF00155">
    <property type="entry name" value="Aminotran_1_2"/>
    <property type="match status" value="1"/>
</dbReference>
<dbReference type="Gene3D" id="3.90.1150.10">
    <property type="entry name" value="Aspartate Aminotransferase, domain 1"/>
    <property type="match status" value="1"/>
</dbReference>
<dbReference type="GO" id="GO:0030170">
    <property type="term" value="F:pyridoxal phosphate binding"/>
    <property type="evidence" value="ECO:0007669"/>
    <property type="project" value="InterPro"/>
</dbReference>
<gene>
    <name evidence="2" type="ORF">BDZ85DRAFT_313565</name>
</gene>
<dbReference type="InterPro" id="IPR015422">
    <property type="entry name" value="PyrdxlP-dep_Trfase_small"/>
</dbReference>